<dbReference type="EMBL" id="CAEZYR010000235">
    <property type="protein sequence ID" value="CAB4776412.1"/>
    <property type="molecule type" value="Genomic_DNA"/>
</dbReference>
<dbReference type="InterPro" id="IPR036291">
    <property type="entry name" value="NAD(P)-bd_dom_sf"/>
</dbReference>
<dbReference type="FunFam" id="3.40.50.720:FF:000003">
    <property type="entry name" value="S-(hydroxymethyl)glutathione dehydrogenase"/>
    <property type="match status" value="1"/>
</dbReference>
<keyword evidence="3" id="KW-0862">Zinc</keyword>
<keyword evidence="2" id="KW-0479">Metal-binding</keyword>
<dbReference type="SUPFAM" id="SSF51735">
    <property type="entry name" value="NAD(P)-binding Rossmann-fold domains"/>
    <property type="match status" value="1"/>
</dbReference>
<evidence type="ECO:0000313" key="7">
    <source>
        <dbReference type="EMBL" id="CAB4776412.1"/>
    </source>
</evidence>
<dbReference type="PANTHER" id="PTHR43880">
    <property type="entry name" value="ALCOHOL DEHYDROGENASE"/>
    <property type="match status" value="1"/>
</dbReference>
<dbReference type="PANTHER" id="PTHR43880:SF12">
    <property type="entry name" value="ALCOHOL DEHYDROGENASE CLASS-3"/>
    <property type="match status" value="1"/>
</dbReference>
<dbReference type="InterPro" id="IPR013149">
    <property type="entry name" value="ADH-like_C"/>
</dbReference>
<feature type="domain" description="Enoyl reductase (ER)" evidence="6">
    <location>
        <begin position="8"/>
        <end position="357"/>
    </location>
</feature>
<dbReference type="AlphaFoldDB" id="A0A6J6VUY1"/>
<dbReference type="GO" id="GO:0046294">
    <property type="term" value="P:formaldehyde catabolic process"/>
    <property type="evidence" value="ECO:0007669"/>
    <property type="project" value="TreeGrafter"/>
</dbReference>
<organism evidence="7">
    <name type="scientific">freshwater metagenome</name>
    <dbReference type="NCBI Taxonomy" id="449393"/>
    <lineage>
        <taxon>unclassified sequences</taxon>
        <taxon>metagenomes</taxon>
        <taxon>ecological metagenomes</taxon>
    </lineage>
</organism>
<dbReference type="InterPro" id="IPR020843">
    <property type="entry name" value="ER"/>
</dbReference>
<accession>A0A6J6VUY1</accession>
<dbReference type="Gene3D" id="3.40.50.720">
    <property type="entry name" value="NAD(P)-binding Rossmann-like Domain"/>
    <property type="match status" value="1"/>
</dbReference>
<evidence type="ECO:0000256" key="2">
    <source>
        <dbReference type="ARBA" id="ARBA00022723"/>
    </source>
</evidence>
<dbReference type="GO" id="GO:0051903">
    <property type="term" value="F:S-(hydroxymethyl)glutathione dehydrogenase [NAD(P)+] activity"/>
    <property type="evidence" value="ECO:0007669"/>
    <property type="project" value="TreeGrafter"/>
</dbReference>
<sequence length="361" mass="37924">MLAAVLNRIPGTLEIEEVSIDKPGPREVLVRTAHAGLCHSDLHFIDGIWQLAPPAVMGHEGAGIVEAVGRDVTYVKPGDHVITCLSIFCGQCKYCLSGRPNLCTDRSMMARPRPAITNKAGAAVSAFASLGAFAEQMLVHEHGVVKIRDEMPLDKASLIGCGVTTGLGAVFRTAAVKPASSVAIVGCGGIGLAALQGAKLCGAAPIIAVDVTAEKLAIAQMLGATHVVNAREVDAVAAVKDLTGGGVDYSFEAIGTKATAEQCFAMLGRGGTATIIGMVPMGIDLAISGAELFMNEKKIQGSMMGSNQFRTDMPWFVELYLDGRLKLDEMVSAHRPLSDINEGYDAMRKGTVTRTVIDFDL</sequence>
<reference evidence="7" key="1">
    <citation type="submission" date="2020-05" db="EMBL/GenBank/DDBJ databases">
        <authorList>
            <person name="Chiriac C."/>
            <person name="Salcher M."/>
            <person name="Ghai R."/>
            <person name="Kavagutti S V."/>
        </authorList>
    </citation>
    <scope>NUCLEOTIDE SEQUENCE</scope>
</reference>
<proteinExistence type="predicted"/>
<evidence type="ECO:0000313" key="8">
    <source>
        <dbReference type="EMBL" id="CAB4928230.1"/>
    </source>
</evidence>
<dbReference type="Pfam" id="PF08240">
    <property type="entry name" value="ADH_N"/>
    <property type="match status" value="1"/>
</dbReference>
<dbReference type="CDD" id="cd08279">
    <property type="entry name" value="Zn_ADH_class_III"/>
    <property type="match status" value="1"/>
</dbReference>
<evidence type="ECO:0000256" key="5">
    <source>
        <dbReference type="ARBA" id="ARBA00023027"/>
    </source>
</evidence>
<dbReference type="EMBL" id="CAFBMH010000126">
    <property type="protein sequence ID" value="CAB4928230.1"/>
    <property type="molecule type" value="Genomic_DNA"/>
</dbReference>
<evidence type="ECO:0000256" key="4">
    <source>
        <dbReference type="ARBA" id="ARBA00023002"/>
    </source>
</evidence>
<dbReference type="PROSITE" id="PS00059">
    <property type="entry name" value="ADH_ZINC"/>
    <property type="match status" value="1"/>
</dbReference>
<dbReference type="InterPro" id="IPR002328">
    <property type="entry name" value="ADH_Zn_CS"/>
</dbReference>
<dbReference type="SMART" id="SM00829">
    <property type="entry name" value="PKS_ER"/>
    <property type="match status" value="1"/>
</dbReference>
<dbReference type="InterPro" id="IPR011032">
    <property type="entry name" value="GroES-like_sf"/>
</dbReference>
<dbReference type="InterPro" id="IPR013154">
    <property type="entry name" value="ADH-like_N"/>
</dbReference>
<dbReference type="GO" id="GO:0008270">
    <property type="term" value="F:zinc ion binding"/>
    <property type="evidence" value="ECO:0007669"/>
    <property type="project" value="InterPro"/>
</dbReference>
<evidence type="ECO:0000256" key="1">
    <source>
        <dbReference type="ARBA" id="ARBA00001947"/>
    </source>
</evidence>
<keyword evidence="5" id="KW-0520">NAD</keyword>
<evidence type="ECO:0000259" key="6">
    <source>
        <dbReference type="SMART" id="SM00829"/>
    </source>
</evidence>
<evidence type="ECO:0000256" key="3">
    <source>
        <dbReference type="ARBA" id="ARBA00022833"/>
    </source>
</evidence>
<dbReference type="SUPFAM" id="SSF50129">
    <property type="entry name" value="GroES-like"/>
    <property type="match status" value="2"/>
</dbReference>
<gene>
    <name evidence="7" type="ORF">UFOPK2754_03397</name>
    <name evidence="8" type="ORF">UFOPK3543_02498</name>
</gene>
<protein>
    <submittedName>
        <fullName evidence="7">Unannotated protein</fullName>
    </submittedName>
</protein>
<dbReference type="GO" id="GO:0005829">
    <property type="term" value="C:cytosol"/>
    <property type="evidence" value="ECO:0007669"/>
    <property type="project" value="TreeGrafter"/>
</dbReference>
<keyword evidence="4" id="KW-0560">Oxidoreductase</keyword>
<dbReference type="Gene3D" id="3.90.180.10">
    <property type="entry name" value="Medium-chain alcohol dehydrogenases, catalytic domain"/>
    <property type="match status" value="1"/>
</dbReference>
<name>A0A6J6VUY1_9ZZZZ</name>
<comment type="cofactor">
    <cofactor evidence="1">
        <name>Zn(2+)</name>
        <dbReference type="ChEBI" id="CHEBI:29105"/>
    </cofactor>
</comment>
<dbReference type="Pfam" id="PF00107">
    <property type="entry name" value="ADH_zinc_N"/>
    <property type="match status" value="1"/>
</dbReference>